<dbReference type="HOGENOM" id="CLU_2657649_0_0_1"/>
<reference evidence="2" key="2">
    <citation type="submission" date="2015-06" db="UniProtKB">
        <authorList>
            <consortium name="EnsemblMetazoa"/>
        </authorList>
    </citation>
    <scope>IDENTIFICATION</scope>
</reference>
<evidence type="ECO:0000256" key="1">
    <source>
        <dbReference type="SAM" id="MobiDB-lite"/>
    </source>
</evidence>
<keyword evidence="3" id="KW-1185">Reference proteome</keyword>
<evidence type="ECO:0000313" key="3">
    <source>
        <dbReference type="Proteomes" id="UP000015104"/>
    </source>
</evidence>
<dbReference type="AlphaFoldDB" id="T1L4X0"/>
<dbReference type="EMBL" id="CAEY01001178">
    <property type="status" value="NOT_ANNOTATED_CDS"/>
    <property type="molecule type" value="Genomic_DNA"/>
</dbReference>
<dbReference type="EnsemblMetazoa" id="tetur41g00410.1">
    <property type="protein sequence ID" value="tetur41g00410.1"/>
    <property type="gene ID" value="tetur41g00410"/>
</dbReference>
<reference evidence="3" key="1">
    <citation type="submission" date="2011-08" db="EMBL/GenBank/DDBJ databases">
        <authorList>
            <person name="Rombauts S."/>
        </authorList>
    </citation>
    <scope>NUCLEOTIDE SEQUENCE</scope>
    <source>
        <strain evidence="3">London</strain>
    </source>
</reference>
<feature type="compositionally biased region" description="Basic and acidic residues" evidence="1">
    <location>
        <begin position="20"/>
        <end position="37"/>
    </location>
</feature>
<accession>T1L4X0</accession>
<feature type="compositionally biased region" description="Polar residues" evidence="1">
    <location>
        <begin position="65"/>
        <end position="76"/>
    </location>
</feature>
<proteinExistence type="predicted"/>
<sequence length="76" mass="9030">MCLNEQLILKVFTGEETWKKAKGLKESEEKKKKVEMVKRKKQSLNWLPRKQGKGRNQDEPEKQSDANNETNEWQKV</sequence>
<name>T1L4X0_TETUR</name>
<feature type="compositionally biased region" description="Basic and acidic residues" evidence="1">
    <location>
        <begin position="55"/>
        <end position="64"/>
    </location>
</feature>
<organism evidence="2 3">
    <name type="scientific">Tetranychus urticae</name>
    <name type="common">Two-spotted spider mite</name>
    <dbReference type="NCBI Taxonomy" id="32264"/>
    <lineage>
        <taxon>Eukaryota</taxon>
        <taxon>Metazoa</taxon>
        <taxon>Ecdysozoa</taxon>
        <taxon>Arthropoda</taxon>
        <taxon>Chelicerata</taxon>
        <taxon>Arachnida</taxon>
        <taxon>Acari</taxon>
        <taxon>Acariformes</taxon>
        <taxon>Trombidiformes</taxon>
        <taxon>Prostigmata</taxon>
        <taxon>Eleutherengona</taxon>
        <taxon>Raphignathae</taxon>
        <taxon>Tetranychoidea</taxon>
        <taxon>Tetranychidae</taxon>
        <taxon>Tetranychus</taxon>
    </lineage>
</organism>
<protein>
    <submittedName>
        <fullName evidence="2">Uncharacterized protein</fullName>
    </submittedName>
</protein>
<feature type="region of interest" description="Disordered" evidence="1">
    <location>
        <begin position="20"/>
        <end position="76"/>
    </location>
</feature>
<dbReference type="Proteomes" id="UP000015104">
    <property type="component" value="Unassembled WGS sequence"/>
</dbReference>
<evidence type="ECO:0000313" key="2">
    <source>
        <dbReference type="EnsemblMetazoa" id="tetur41g00410.1"/>
    </source>
</evidence>